<dbReference type="Pfam" id="PF00067">
    <property type="entry name" value="p450"/>
    <property type="match status" value="1"/>
</dbReference>
<dbReference type="InterPro" id="IPR036396">
    <property type="entry name" value="Cyt_P450_sf"/>
</dbReference>
<dbReference type="PRINTS" id="PR00385">
    <property type="entry name" value="P450"/>
</dbReference>
<dbReference type="PRINTS" id="PR00463">
    <property type="entry name" value="EP450I"/>
</dbReference>
<reference evidence="8 9" key="1">
    <citation type="journal article" date="2015" name="Genome Biol. Evol.">
        <title>Phylogenomic analyses indicate that early fungi evolved digesting cell walls of algal ancestors of land plants.</title>
        <authorList>
            <person name="Chang Y."/>
            <person name="Wang S."/>
            <person name="Sekimoto S."/>
            <person name="Aerts A.L."/>
            <person name="Choi C."/>
            <person name="Clum A."/>
            <person name="LaButti K.M."/>
            <person name="Lindquist E.A."/>
            <person name="Yee Ngan C."/>
            <person name="Ohm R.A."/>
            <person name="Salamov A.A."/>
            <person name="Grigoriev I.V."/>
            <person name="Spatafora J.W."/>
            <person name="Berbee M.L."/>
        </authorList>
    </citation>
    <scope>NUCLEOTIDE SEQUENCE [LARGE SCALE GENOMIC DNA]</scope>
    <source>
        <strain evidence="8 9">NRRL 28638</strain>
    </source>
</reference>
<dbReference type="Gene3D" id="1.10.630.10">
    <property type="entry name" value="Cytochrome P450"/>
    <property type="match status" value="1"/>
</dbReference>
<keyword evidence="7" id="KW-0812">Transmembrane</keyword>
<protein>
    <submittedName>
        <fullName evidence="8">Cytochrome P450</fullName>
    </submittedName>
</protein>
<dbReference type="STRING" id="796925.A0A137PGZ6"/>
<dbReference type="PANTHER" id="PTHR24305">
    <property type="entry name" value="CYTOCHROME P450"/>
    <property type="match status" value="1"/>
</dbReference>
<keyword evidence="7" id="KW-1133">Transmembrane helix</keyword>
<dbReference type="InterPro" id="IPR017972">
    <property type="entry name" value="Cyt_P450_CS"/>
</dbReference>
<dbReference type="OMA" id="DHEFAKE"/>
<evidence type="ECO:0000256" key="5">
    <source>
        <dbReference type="PIRSR" id="PIRSR602401-1"/>
    </source>
</evidence>
<evidence type="ECO:0000313" key="8">
    <source>
        <dbReference type="EMBL" id="KXN74273.1"/>
    </source>
</evidence>
<evidence type="ECO:0000256" key="7">
    <source>
        <dbReference type="SAM" id="Phobius"/>
    </source>
</evidence>
<feature type="binding site" description="axial binding residue" evidence="5">
    <location>
        <position position="429"/>
    </location>
    <ligand>
        <name>heme</name>
        <dbReference type="ChEBI" id="CHEBI:30413"/>
    </ligand>
    <ligandPart>
        <name>Fe</name>
        <dbReference type="ChEBI" id="CHEBI:18248"/>
    </ligandPart>
</feature>
<dbReference type="AlphaFoldDB" id="A0A137PGZ6"/>
<sequence length="484" mass="54533">MSLYSVDCITVYHILLTAVVGYLGFAYYKNFHYPRHIGPLKSIPGPSNELLLTIKFLYARLTGNPAKFYKDLHAEYGPICHSGMGVIAISDPESTKIIYSSYRFKKDYSYELCYENVQNIFSTCDRSYHSIRKRMISPAFNWKSIIQLEPQISLHVVDNTITAINECLDNGCNQVDVYELFHKSIADAISDLVIGRCFNSLKNPNFPAYKISSHIADSWGLKSTVSGLDFIKSRHHPIINQNITKELKERRAGKYRKDILQTLVDAKDTETNSTFNDVEIIEEASALIFAGMETTAVAIIWTFYLLGKNPQAYKKLVEELIVTFPDKNTKISYDMCKDLPYLTAVIHESLRIKSPAGVILPRVVPEGGATICGHSIPEGTLIASSANGIHLSEKNFKDSESFIPERWVDPDAEKLKDMLFIFGLGPRGCVGKNLAWLEMYISLANVIRQFDFSMPESTQLTGFDLFVLKGKEEKLLLNATPRSS</sequence>
<dbReference type="InterPro" id="IPR002401">
    <property type="entry name" value="Cyt_P450_E_grp-I"/>
</dbReference>
<organism evidence="8 9">
    <name type="scientific">Conidiobolus coronatus (strain ATCC 28846 / CBS 209.66 / NRRL 28638)</name>
    <name type="common">Delacroixia coronata</name>
    <dbReference type="NCBI Taxonomy" id="796925"/>
    <lineage>
        <taxon>Eukaryota</taxon>
        <taxon>Fungi</taxon>
        <taxon>Fungi incertae sedis</taxon>
        <taxon>Zoopagomycota</taxon>
        <taxon>Entomophthoromycotina</taxon>
        <taxon>Entomophthoromycetes</taxon>
        <taxon>Entomophthorales</taxon>
        <taxon>Ancylistaceae</taxon>
        <taxon>Conidiobolus</taxon>
    </lineage>
</organism>
<comment type="similarity">
    <text evidence="2 6">Belongs to the cytochrome P450 family.</text>
</comment>
<evidence type="ECO:0000256" key="2">
    <source>
        <dbReference type="ARBA" id="ARBA00010617"/>
    </source>
</evidence>
<dbReference type="Proteomes" id="UP000070444">
    <property type="component" value="Unassembled WGS sequence"/>
</dbReference>
<dbReference type="OrthoDB" id="3945418at2759"/>
<keyword evidence="5 6" id="KW-0349">Heme</keyword>
<keyword evidence="3 5" id="KW-0479">Metal-binding</keyword>
<evidence type="ECO:0000256" key="4">
    <source>
        <dbReference type="ARBA" id="ARBA00023004"/>
    </source>
</evidence>
<dbReference type="PROSITE" id="PS00086">
    <property type="entry name" value="CYTOCHROME_P450"/>
    <property type="match status" value="1"/>
</dbReference>
<feature type="transmembrane region" description="Helical" evidence="7">
    <location>
        <begin position="9"/>
        <end position="28"/>
    </location>
</feature>
<evidence type="ECO:0000313" key="9">
    <source>
        <dbReference type="Proteomes" id="UP000070444"/>
    </source>
</evidence>
<dbReference type="GO" id="GO:0016705">
    <property type="term" value="F:oxidoreductase activity, acting on paired donors, with incorporation or reduction of molecular oxygen"/>
    <property type="evidence" value="ECO:0007669"/>
    <property type="project" value="InterPro"/>
</dbReference>
<evidence type="ECO:0000256" key="3">
    <source>
        <dbReference type="ARBA" id="ARBA00022723"/>
    </source>
</evidence>
<dbReference type="InterPro" id="IPR001128">
    <property type="entry name" value="Cyt_P450"/>
</dbReference>
<name>A0A137PGZ6_CONC2</name>
<dbReference type="SUPFAM" id="SSF48264">
    <property type="entry name" value="Cytochrome P450"/>
    <property type="match status" value="1"/>
</dbReference>
<gene>
    <name evidence="8" type="ORF">CONCODRAFT_2649</name>
</gene>
<keyword evidence="4 5" id="KW-0408">Iron</keyword>
<comment type="cofactor">
    <cofactor evidence="1 5">
        <name>heme</name>
        <dbReference type="ChEBI" id="CHEBI:30413"/>
    </cofactor>
</comment>
<keyword evidence="6" id="KW-0560">Oxidoreductase</keyword>
<evidence type="ECO:0000256" key="6">
    <source>
        <dbReference type="RuleBase" id="RU000461"/>
    </source>
</evidence>
<keyword evidence="6" id="KW-0503">Monooxygenase</keyword>
<proteinExistence type="inferred from homology"/>
<keyword evidence="9" id="KW-1185">Reference proteome</keyword>
<dbReference type="EMBL" id="KQ964425">
    <property type="protein sequence ID" value="KXN74273.1"/>
    <property type="molecule type" value="Genomic_DNA"/>
</dbReference>
<dbReference type="PANTHER" id="PTHR24305:SF166">
    <property type="entry name" value="CYTOCHROME P450 12A4, MITOCHONDRIAL-RELATED"/>
    <property type="match status" value="1"/>
</dbReference>
<dbReference type="GO" id="GO:0020037">
    <property type="term" value="F:heme binding"/>
    <property type="evidence" value="ECO:0007669"/>
    <property type="project" value="InterPro"/>
</dbReference>
<dbReference type="GO" id="GO:0005506">
    <property type="term" value="F:iron ion binding"/>
    <property type="evidence" value="ECO:0007669"/>
    <property type="project" value="InterPro"/>
</dbReference>
<dbReference type="GO" id="GO:0004497">
    <property type="term" value="F:monooxygenase activity"/>
    <property type="evidence" value="ECO:0007669"/>
    <property type="project" value="UniProtKB-KW"/>
</dbReference>
<keyword evidence="7" id="KW-0472">Membrane</keyword>
<evidence type="ECO:0000256" key="1">
    <source>
        <dbReference type="ARBA" id="ARBA00001971"/>
    </source>
</evidence>
<accession>A0A137PGZ6</accession>
<dbReference type="InterPro" id="IPR050121">
    <property type="entry name" value="Cytochrome_P450_monoxygenase"/>
</dbReference>